<dbReference type="SUPFAM" id="SSF53383">
    <property type="entry name" value="PLP-dependent transferases"/>
    <property type="match status" value="1"/>
</dbReference>
<comment type="caution">
    <text evidence="3">The sequence shown here is derived from an EMBL/GenBank/DDBJ whole genome shotgun (WGS) entry which is preliminary data.</text>
</comment>
<keyword evidence="2" id="KW-0663">Pyridoxal phosphate</keyword>
<accession>A0A0F9JE77</accession>
<evidence type="ECO:0000256" key="2">
    <source>
        <dbReference type="ARBA" id="ARBA00022898"/>
    </source>
</evidence>
<dbReference type="InterPro" id="IPR015422">
    <property type="entry name" value="PyrdxlP-dep_Trfase_small"/>
</dbReference>
<dbReference type="GO" id="GO:0030170">
    <property type="term" value="F:pyridoxal phosphate binding"/>
    <property type="evidence" value="ECO:0007669"/>
    <property type="project" value="InterPro"/>
</dbReference>
<dbReference type="EMBL" id="LAZR01011650">
    <property type="protein sequence ID" value="KKM60596.1"/>
    <property type="molecule type" value="Genomic_DNA"/>
</dbReference>
<dbReference type="GO" id="GO:0008483">
    <property type="term" value="F:transaminase activity"/>
    <property type="evidence" value="ECO:0007669"/>
    <property type="project" value="InterPro"/>
</dbReference>
<dbReference type="InterPro" id="IPR050103">
    <property type="entry name" value="Class-III_PLP-dep_AT"/>
</dbReference>
<dbReference type="FunFam" id="3.40.640.10:FF:000004">
    <property type="entry name" value="Acetylornithine aminotransferase"/>
    <property type="match status" value="1"/>
</dbReference>
<proteinExistence type="predicted"/>
<dbReference type="PANTHER" id="PTHR11986">
    <property type="entry name" value="AMINOTRANSFERASE CLASS III"/>
    <property type="match status" value="1"/>
</dbReference>
<evidence type="ECO:0008006" key="4">
    <source>
        <dbReference type="Google" id="ProtNLM"/>
    </source>
</evidence>
<dbReference type="InterPro" id="IPR005814">
    <property type="entry name" value="Aminotrans_3"/>
</dbReference>
<dbReference type="Gene3D" id="3.40.640.10">
    <property type="entry name" value="Type I PLP-dependent aspartate aminotransferase-like (Major domain)"/>
    <property type="match status" value="1"/>
</dbReference>
<dbReference type="Gene3D" id="3.90.1150.10">
    <property type="entry name" value="Aspartate Aminotransferase, domain 1"/>
    <property type="match status" value="1"/>
</dbReference>
<dbReference type="PIRSF" id="PIRSF000521">
    <property type="entry name" value="Transaminase_4ab_Lys_Orn"/>
    <property type="match status" value="1"/>
</dbReference>
<name>A0A0F9JE77_9ZZZZ</name>
<comment type="cofactor">
    <cofactor evidence="1">
        <name>pyridoxal 5'-phosphate</name>
        <dbReference type="ChEBI" id="CHEBI:597326"/>
    </cofactor>
</comment>
<sequence>GCNEEITRIIREQAGTLTHFFDFPHVERIMMAEKLLKNSRISGKTRVMFGVTGSDGIELAVRAARYYTGQPYILTAYGDYHGVTYGTMGLTGKGNMQPFFYPVLPDRAIGYFQFPHEYRSEPGHAMDGIKAFEKLLDGKETPYTDGINGICNAAAILVSPFQSSSGYYIPPVEYLQELRRIADKFGMLLIVDEIQTGLGRSGKLWAFEHSGIEPDMIVTSKALGGGLPISAVIAKEDILTAWGPGAHVSTQAGNVLACAAGNYVLDVVTDEGFLKKVNEIGTYFLDRLKALQEKHVIIGWIDNKGLYTGLELVKDRQTKEPAIQEATFVRNRSLEEGLLFEKGGYYHNRLQLIPPLNVEKVDLDRAVEILDRGFGEAQKKFGSK</sequence>
<protein>
    <recommendedName>
        <fullName evidence="4">Aspartate aminotransferase family protein</fullName>
    </recommendedName>
</protein>
<dbReference type="InterPro" id="IPR015424">
    <property type="entry name" value="PyrdxlP-dep_Trfase"/>
</dbReference>
<dbReference type="PROSITE" id="PS00600">
    <property type="entry name" value="AA_TRANSFER_CLASS_3"/>
    <property type="match status" value="1"/>
</dbReference>
<evidence type="ECO:0000256" key="1">
    <source>
        <dbReference type="ARBA" id="ARBA00001933"/>
    </source>
</evidence>
<dbReference type="InterPro" id="IPR049704">
    <property type="entry name" value="Aminotrans_3_PPA_site"/>
</dbReference>
<dbReference type="AlphaFoldDB" id="A0A0F9JE77"/>
<gene>
    <name evidence="3" type="ORF">LCGC14_1540280</name>
</gene>
<dbReference type="GO" id="GO:0042802">
    <property type="term" value="F:identical protein binding"/>
    <property type="evidence" value="ECO:0007669"/>
    <property type="project" value="TreeGrafter"/>
</dbReference>
<evidence type="ECO:0000313" key="3">
    <source>
        <dbReference type="EMBL" id="KKM60596.1"/>
    </source>
</evidence>
<dbReference type="InterPro" id="IPR015421">
    <property type="entry name" value="PyrdxlP-dep_Trfase_major"/>
</dbReference>
<feature type="non-terminal residue" evidence="3">
    <location>
        <position position="1"/>
    </location>
</feature>
<reference evidence="3" key="1">
    <citation type="journal article" date="2015" name="Nature">
        <title>Complex archaea that bridge the gap between prokaryotes and eukaryotes.</title>
        <authorList>
            <person name="Spang A."/>
            <person name="Saw J.H."/>
            <person name="Jorgensen S.L."/>
            <person name="Zaremba-Niedzwiedzka K."/>
            <person name="Martijn J."/>
            <person name="Lind A.E."/>
            <person name="van Eijk R."/>
            <person name="Schleper C."/>
            <person name="Guy L."/>
            <person name="Ettema T.J."/>
        </authorList>
    </citation>
    <scope>NUCLEOTIDE SEQUENCE</scope>
</reference>
<dbReference type="CDD" id="cd00610">
    <property type="entry name" value="OAT_like"/>
    <property type="match status" value="1"/>
</dbReference>
<organism evidence="3">
    <name type="scientific">marine sediment metagenome</name>
    <dbReference type="NCBI Taxonomy" id="412755"/>
    <lineage>
        <taxon>unclassified sequences</taxon>
        <taxon>metagenomes</taxon>
        <taxon>ecological metagenomes</taxon>
    </lineage>
</organism>
<dbReference type="Pfam" id="PF00202">
    <property type="entry name" value="Aminotran_3"/>
    <property type="match status" value="1"/>
</dbReference>